<gene>
    <name evidence="1" type="ORF">N802_13450</name>
</gene>
<evidence type="ECO:0000313" key="2">
    <source>
        <dbReference type="Proteomes" id="UP000030002"/>
    </source>
</evidence>
<comment type="caution">
    <text evidence="1">The sequence shown here is derived from an EMBL/GenBank/DDBJ whole genome shotgun (WGS) entry which is preliminary data.</text>
</comment>
<dbReference type="eggNOG" id="ENOG5031JWT">
    <property type="taxonomic scope" value="Bacteria"/>
</dbReference>
<sequence>MVALLATVTAAAALGLAGWLPGVLRTDVGLVEVDPGLLTVAPEARGIATLGRGYTVAAYQSGFRVSAASGPLVDTITRGSPVSAVVGDLGERDEHPVENVHNSLDHVRIDEVRFEPGRAVYLGEVYDAVGGRPTRGMPLRLTFLLTTAGVHVTAHAQGADAVVVHLDALPATTGLDPALPDRNLRKRGWWIANGAGEQRSFTSANRAVVGVGPAVQTRALDLRPDGRLDVHVWSNRATLTLSGTPRRG</sequence>
<dbReference type="AlphaFoldDB" id="A0A0A0JAJ0"/>
<reference evidence="1 2" key="1">
    <citation type="submission" date="2013-08" db="EMBL/GenBank/DDBJ databases">
        <title>The genome sequence of Knoellia sinensis.</title>
        <authorList>
            <person name="Zhu W."/>
            <person name="Wang G."/>
        </authorList>
    </citation>
    <scope>NUCLEOTIDE SEQUENCE [LARGE SCALE GENOMIC DNA]</scope>
    <source>
        <strain evidence="1 2">KCTC 19936</strain>
    </source>
</reference>
<proteinExistence type="predicted"/>
<dbReference type="STRING" id="1385520.N802_13450"/>
<organism evidence="1 2">
    <name type="scientific">Knoellia sinensis KCTC 19936</name>
    <dbReference type="NCBI Taxonomy" id="1385520"/>
    <lineage>
        <taxon>Bacteria</taxon>
        <taxon>Bacillati</taxon>
        <taxon>Actinomycetota</taxon>
        <taxon>Actinomycetes</taxon>
        <taxon>Micrococcales</taxon>
        <taxon>Intrasporangiaceae</taxon>
        <taxon>Knoellia</taxon>
    </lineage>
</organism>
<accession>A0A0A0JAJ0</accession>
<dbReference type="EMBL" id="AVPJ01000002">
    <property type="protein sequence ID" value="KGN34440.1"/>
    <property type="molecule type" value="Genomic_DNA"/>
</dbReference>
<keyword evidence="2" id="KW-1185">Reference proteome</keyword>
<protein>
    <submittedName>
        <fullName evidence="1">Uncharacterized protein</fullName>
    </submittedName>
</protein>
<name>A0A0A0JAJ0_9MICO</name>
<dbReference type="Proteomes" id="UP000030002">
    <property type="component" value="Unassembled WGS sequence"/>
</dbReference>
<evidence type="ECO:0000313" key="1">
    <source>
        <dbReference type="EMBL" id="KGN34440.1"/>
    </source>
</evidence>